<dbReference type="CDD" id="cd02165">
    <property type="entry name" value="NMNAT"/>
    <property type="match status" value="1"/>
</dbReference>
<dbReference type="HAMAP" id="MF_00244">
    <property type="entry name" value="NaMN_adenylyltr"/>
    <property type="match status" value="1"/>
</dbReference>
<evidence type="ECO:0000256" key="7">
    <source>
        <dbReference type="ARBA" id="ARBA00022741"/>
    </source>
</evidence>
<dbReference type="PANTHER" id="PTHR39321:SF3">
    <property type="entry name" value="PHOSPHOPANTETHEINE ADENYLYLTRANSFERASE"/>
    <property type="match status" value="1"/>
</dbReference>
<evidence type="ECO:0000313" key="14">
    <source>
        <dbReference type="Proteomes" id="UP000264313"/>
    </source>
</evidence>
<dbReference type="Pfam" id="PF01467">
    <property type="entry name" value="CTP_transf_like"/>
    <property type="match status" value="1"/>
</dbReference>
<evidence type="ECO:0000256" key="2">
    <source>
        <dbReference type="ARBA" id="ARBA00005019"/>
    </source>
</evidence>
<keyword evidence="5 11" id="KW-0808">Transferase</keyword>
<proteinExistence type="inferred from homology"/>
<sequence>MKTIGIFGGTFNPIHYGHLRMAQELAVGLNIDSIRFIPSANPPHKSTHNISASHRAAMVDLAIANNPLFHLDDQELKRTGHSYTIDTLQNLRNELGHEVSIILLMGSDAFTQFDTWHRWQEIITLCHIAMVQRPQAGKIEPSRKLSPVLENFLHNHYTETSDDLHTSPAGHITMRQITALDISSTAIRDAFQHSNSARYLMPDSVIDYIQTHQLYK</sequence>
<evidence type="ECO:0000256" key="11">
    <source>
        <dbReference type="HAMAP-Rule" id="MF_00244"/>
    </source>
</evidence>
<dbReference type="Proteomes" id="UP000264313">
    <property type="component" value="Unassembled WGS sequence"/>
</dbReference>
<dbReference type="PANTHER" id="PTHR39321">
    <property type="entry name" value="NICOTINATE-NUCLEOTIDE ADENYLYLTRANSFERASE-RELATED"/>
    <property type="match status" value="1"/>
</dbReference>
<keyword evidence="6 11" id="KW-0548">Nucleotidyltransferase</keyword>
<evidence type="ECO:0000256" key="1">
    <source>
        <dbReference type="ARBA" id="ARBA00002324"/>
    </source>
</evidence>
<dbReference type="GO" id="GO:0005524">
    <property type="term" value="F:ATP binding"/>
    <property type="evidence" value="ECO:0007669"/>
    <property type="project" value="UniProtKB-KW"/>
</dbReference>
<organism evidence="13 14">
    <name type="scientific">Methylotenera mobilis</name>
    <dbReference type="NCBI Taxonomy" id="359408"/>
    <lineage>
        <taxon>Bacteria</taxon>
        <taxon>Pseudomonadati</taxon>
        <taxon>Pseudomonadota</taxon>
        <taxon>Betaproteobacteria</taxon>
        <taxon>Nitrosomonadales</taxon>
        <taxon>Methylophilaceae</taxon>
        <taxon>Methylotenera</taxon>
    </lineage>
</organism>
<name>A0A351RAI5_9PROT</name>
<evidence type="ECO:0000256" key="4">
    <source>
        <dbReference type="ARBA" id="ARBA00022642"/>
    </source>
</evidence>
<dbReference type="UniPathway" id="UPA00253">
    <property type="reaction ID" value="UER00332"/>
</dbReference>
<dbReference type="AlphaFoldDB" id="A0A351RAI5"/>
<protein>
    <recommendedName>
        <fullName evidence="11">Probable nicotinate-nucleotide adenylyltransferase</fullName>
        <ecNumber evidence="11">2.7.7.18</ecNumber>
    </recommendedName>
    <alternativeName>
        <fullName evidence="11">Deamido-NAD(+) diphosphorylase</fullName>
    </alternativeName>
    <alternativeName>
        <fullName evidence="11">Deamido-NAD(+) pyrophosphorylase</fullName>
    </alternativeName>
    <alternativeName>
        <fullName evidence="11">Nicotinate mononucleotide adenylyltransferase</fullName>
        <shortName evidence="11">NaMN adenylyltransferase</shortName>
    </alternativeName>
</protein>
<feature type="domain" description="Cytidyltransferase-like" evidence="12">
    <location>
        <begin position="6"/>
        <end position="189"/>
    </location>
</feature>
<comment type="catalytic activity">
    <reaction evidence="10 11">
        <text>nicotinate beta-D-ribonucleotide + ATP + H(+) = deamido-NAD(+) + diphosphate</text>
        <dbReference type="Rhea" id="RHEA:22860"/>
        <dbReference type="ChEBI" id="CHEBI:15378"/>
        <dbReference type="ChEBI" id="CHEBI:30616"/>
        <dbReference type="ChEBI" id="CHEBI:33019"/>
        <dbReference type="ChEBI" id="CHEBI:57502"/>
        <dbReference type="ChEBI" id="CHEBI:58437"/>
        <dbReference type="EC" id="2.7.7.18"/>
    </reaction>
</comment>
<keyword evidence="4 11" id="KW-0662">Pyridine nucleotide biosynthesis</keyword>
<dbReference type="Gene3D" id="3.40.50.620">
    <property type="entry name" value="HUPs"/>
    <property type="match status" value="1"/>
</dbReference>
<evidence type="ECO:0000256" key="6">
    <source>
        <dbReference type="ARBA" id="ARBA00022695"/>
    </source>
</evidence>
<evidence type="ECO:0000256" key="9">
    <source>
        <dbReference type="ARBA" id="ARBA00023027"/>
    </source>
</evidence>
<evidence type="ECO:0000256" key="5">
    <source>
        <dbReference type="ARBA" id="ARBA00022679"/>
    </source>
</evidence>
<comment type="caution">
    <text evidence="13">The sequence shown here is derived from an EMBL/GenBank/DDBJ whole genome shotgun (WGS) entry which is preliminary data.</text>
</comment>
<comment type="similarity">
    <text evidence="3 11">Belongs to the NadD family.</text>
</comment>
<dbReference type="NCBIfam" id="NF000839">
    <property type="entry name" value="PRK00071.1-1"/>
    <property type="match status" value="1"/>
</dbReference>
<keyword evidence="9 11" id="KW-0520">NAD</keyword>
<dbReference type="GO" id="GO:0004515">
    <property type="term" value="F:nicotinate-nucleotide adenylyltransferase activity"/>
    <property type="evidence" value="ECO:0007669"/>
    <property type="project" value="UniProtKB-UniRule"/>
</dbReference>
<evidence type="ECO:0000256" key="3">
    <source>
        <dbReference type="ARBA" id="ARBA00009014"/>
    </source>
</evidence>
<dbReference type="EC" id="2.7.7.18" evidence="11"/>
<evidence type="ECO:0000313" key="13">
    <source>
        <dbReference type="EMBL" id="HBA09056.1"/>
    </source>
</evidence>
<accession>A0A351RAI5</accession>
<dbReference type="NCBIfam" id="NF000840">
    <property type="entry name" value="PRK00071.1-3"/>
    <property type="match status" value="1"/>
</dbReference>
<evidence type="ECO:0000259" key="12">
    <source>
        <dbReference type="Pfam" id="PF01467"/>
    </source>
</evidence>
<dbReference type="STRING" id="1132855.GCA_000384255_02297"/>
<gene>
    <name evidence="11" type="primary">nadD</name>
    <name evidence="13" type="ORF">DCW48_05520</name>
</gene>
<dbReference type="InterPro" id="IPR014729">
    <property type="entry name" value="Rossmann-like_a/b/a_fold"/>
</dbReference>
<evidence type="ECO:0000256" key="10">
    <source>
        <dbReference type="ARBA" id="ARBA00048721"/>
    </source>
</evidence>
<dbReference type="GO" id="GO:0009435">
    <property type="term" value="P:NAD+ biosynthetic process"/>
    <property type="evidence" value="ECO:0007669"/>
    <property type="project" value="UniProtKB-UniRule"/>
</dbReference>
<evidence type="ECO:0000256" key="8">
    <source>
        <dbReference type="ARBA" id="ARBA00022840"/>
    </source>
</evidence>
<comment type="pathway">
    <text evidence="2 11">Cofactor biosynthesis; NAD(+) biosynthesis; deamido-NAD(+) from nicotinate D-ribonucleotide: step 1/1.</text>
</comment>
<dbReference type="InterPro" id="IPR005248">
    <property type="entry name" value="NadD/NMNAT"/>
</dbReference>
<keyword evidence="7 11" id="KW-0547">Nucleotide-binding</keyword>
<keyword evidence="8 11" id="KW-0067">ATP-binding</keyword>
<dbReference type="SUPFAM" id="SSF52374">
    <property type="entry name" value="Nucleotidylyl transferase"/>
    <property type="match status" value="1"/>
</dbReference>
<dbReference type="InterPro" id="IPR004821">
    <property type="entry name" value="Cyt_trans-like"/>
</dbReference>
<comment type="function">
    <text evidence="1 11">Catalyzes the reversible adenylation of nicotinate mononucleotide (NaMN) to nicotinic acid adenine dinucleotide (NaAD).</text>
</comment>
<dbReference type="NCBIfam" id="TIGR00125">
    <property type="entry name" value="cyt_tran_rel"/>
    <property type="match status" value="1"/>
</dbReference>
<dbReference type="NCBIfam" id="TIGR00482">
    <property type="entry name" value="nicotinate (nicotinamide) nucleotide adenylyltransferase"/>
    <property type="match status" value="1"/>
</dbReference>
<dbReference type="EMBL" id="DNAA01000135">
    <property type="protein sequence ID" value="HBA09056.1"/>
    <property type="molecule type" value="Genomic_DNA"/>
</dbReference>
<reference evidence="13 14" key="1">
    <citation type="journal article" date="2018" name="Nat. Biotechnol.">
        <title>A standardized bacterial taxonomy based on genome phylogeny substantially revises the tree of life.</title>
        <authorList>
            <person name="Parks D.H."/>
            <person name="Chuvochina M."/>
            <person name="Waite D.W."/>
            <person name="Rinke C."/>
            <person name="Skarshewski A."/>
            <person name="Chaumeil P.A."/>
            <person name="Hugenholtz P."/>
        </authorList>
    </citation>
    <scope>NUCLEOTIDE SEQUENCE [LARGE SCALE GENOMIC DNA]</scope>
    <source>
        <strain evidence="13">UBA9958</strain>
    </source>
</reference>